<dbReference type="NCBIfam" id="NF000585">
    <property type="entry name" value="PRK00010.1"/>
    <property type="match status" value="1"/>
</dbReference>
<dbReference type="InterPro" id="IPR020930">
    <property type="entry name" value="Ribosomal_uL5_bac-type"/>
</dbReference>
<dbReference type="GO" id="GO:0000049">
    <property type="term" value="F:tRNA binding"/>
    <property type="evidence" value="ECO:0007669"/>
    <property type="project" value="UniProtKB-UniRule"/>
</dbReference>
<dbReference type="RefSeq" id="WP_038462431.1">
    <property type="nucleotide sequence ID" value="NZ_CP006932.1"/>
</dbReference>
<keyword evidence="6" id="KW-0694">RNA-binding</keyword>
<dbReference type="Proteomes" id="UP000019450">
    <property type="component" value="Chromosome"/>
</dbReference>
<dbReference type="Pfam" id="PF00281">
    <property type="entry name" value="Ribosomal_L5"/>
    <property type="match status" value="1"/>
</dbReference>
<name>W8GG01_9MOLU</name>
<evidence type="ECO:0000313" key="11">
    <source>
        <dbReference type="Proteomes" id="UP000019450"/>
    </source>
</evidence>
<dbReference type="PANTHER" id="PTHR11994">
    <property type="entry name" value="60S RIBOSOMAL PROTEIN L11-RELATED"/>
    <property type="match status" value="1"/>
</dbReference>
<comment type="similarity">
    <text evidence="1 6 7">Belongs to the universal ribosomal protein uL5 family.</text>
</comment>
<dbReference type="PROSITE" id="PS00358">
    <property type="entry name" value="RIBOSOMAL_L5"/>
    <property type="match status" value="1"/>
</dbReference>
<evidence type="ECO:0000259" key="9">
    <source>
        <dbReference type="Pfam" id="PF00673"/>
    </source>
</evidence>
<feature type="domain" description="Large ribosomal subunit protein uL5 N-terminal" evidence="8">
    <location>
        <begin position="29"/>
        <end position="84"/>
    </location>
</feature>
<dbReference type="PIRSF" id="PIRSF002161">
    <property type="entry name" value="Ribosomal_L5"/>
    <property type="match status" value="1"/>
</dbReference>
<dbReference type="InterPro" id="IPR020929">
    <property type="entry name" value="Ribosomal_uL5_CS"/>
</dbReference>
<dbReference type="HOGENOM" id="CLU_061015_2_1_14"/>
<dbReference type="InterPro" id="IPR031309">
    <property type="entry name" value="Ribosomal_uL5_C"/>
</dbReference>
<sequence length="185" mass="21127">MAREKSFLQQEYHARIRNELKKELNLKTVMAVPHLEKIVINMGLGKAVNDKSIVNDAKKELAIITGQVPIITYAKKSNASFKIREGMPIGVKITLRKEKMYDFLDKLINFALPRIRDFRGLKPTSFDGRGNYTLGVNEIIIFPEIELDKVRSMKGMDITIVTSTTDDQKAFLLLQKLKMPFAKNN</sequence>
<dbReference type="EMBL" id="CP006932">
    <property type="protein sequence ID" value="AHK22503.1"/>
    <property type="molecule type" value="Genomic_DNA"/>
</dbReference>
<protein>
    <recommendedName>
        <fullName evidence="4 6">Large ribosomal subunit protein uL5</fullName>
    </recommendedName>
</protein>
<evidence type="ECO:0000256" key="6">
    <source>
        <dbReference type="HAMAP-Rule" id="MF_01333"/>
    </source>
</evidence>
<dbReference type="Pfam" id="PF00673">
    <property type="entry name" value="Ribosomal_L5_C"/>
    <property type="match status" value="1"/>
</dbReference>
<evidence type="ECO:0000259" key="8">
    <source>
        <dbReference type="Pfam" id="PF00281"/>
    </source>
</evidence>
<dbReference type="FunFam" id="3.30.1440.10:FF:000001">
    <property type="entry name" value="50S ribosomal protein L5"/>
    <property type="match status" value="1"/>
</dbReference>
<organism evidence="10 11">
    <name type="scientific">Candidatus Hepatoplasma crinochetorum Av</name>
    <dbReference type="NCBI Taxonomy" id="1427984"/>
    <lineage>
        <taxon>Bacteria</taxon>
        <taxon>Bacillati</taxon>
        <taxon>Mycoplasmatota</taxon>
        <taxon>Mollicutes</taxon>
        <taxon>Candidatus Hepatoplasmataceae</taxon>
        <taxon>Candidatus Hepatoplasma</taxon>
    </lineage>
</organism>
<comment type="function">
    <text evidence="5">This is one of the proteins that bind and probably mediate the attachment of the 5S RNA into the large ribosomal subunit, where it forms part of the central protuberance. In the 70S ribosome it contacts protein S13 of the 30S subunit (bridge B1b), connecting the 2 subunits; this bridge is implicated in subunit movement. Contacts the P site tRNA; the 5S rRNA and some of its associated proteins might help stabilize positioning of ribosome-bound tRNAs.</text>
</comment>
<dbReference type="InterPro" id="IPR002132">
    <property type="entry name" value="Ribosomal_uL5"/>
</dbReference>
<dbReference type="AlphaFoldDB" id="W8GG01"/>
<dbReference type="OrthoDB" id="9806626at2"/>
<evidence type="ECO:0000256" key="7">
    <source>
        <dbReference type="RuleBase" id="RU003930"/>
    </source>
</evidence>
<evidence type="ECO:0000256" key="3">
    <source>
        <dbReference type="ARBA" id="ARBA00023274"/>
    </source>
</evidence>
<dbReference type="Gene3D" id="3.30.1440.10">
    <property type="match status" value="1"/>
</dbReference>
<dbReference type="KEGG" id="hcr:X271_00398"/>
<feature type="domain" description="Large ribosomal subunit protein uL5 C-terminal" evidence="9">
    <location>
        <begin position="88"/>
        <end position="181"/>
    </location>
</feature>
<evidence type="ECO:0000256" key="2">
    <source>
        <dbReference type="ARBA" id="ARBA00022980"/>
    </source>
</evidence>
<keyword evidence="2 6" id="KW-0689">Ribosomal protein</keyword>
<dbReference type="SUPFAM" id="SSF55282">
    <property type="entry name" value="RL5-like"/>
    <property type="match status" value="1"/>
</dbReference>
<dbReference type="GO" id="GO:0006412">
    <property type="term" value="P:translation"/>
    <property type="evidence" value="ECO:0007669"/>
    <property type="project" value="UniProtKB-UniRule"/>
</dbReference>
<keyword evidence="6" id="KW-0699">rRNA-binding</keyword>
<dbReference type="STRING" id="1427984.X271_00398"/>
<dbReference type="InterPro" id="IPR031310">
    <property type="entry name" value="Ribosomal_uL5_N"/>
</dbReference>
<dbReference type="GO" id="GO:0019843">
    <property type="term" value="F:rRNA binding"/>
    <property type="evidence" value="ECO:0007669"/>
    <property type="project" value="UniProtKB-UniRule"/>
</dbReference>
<keyword evidence="3 6" id="KW-0687">Ribonucleoprotein</keyword>
<evidence type="ECO:0000256" key="5">
    <source>
        <dbReference type="ARBA" id="ARBA00058604"/>
    </source>
</evidence>
<dbReference type="GO" id="GO:0005840">
    <property type="term" value="C:ribosome"/>
    <property type="evidence" value="ECO:0007669"/>
    <property type="project" value="UniProtKB-KW"/>
</dbReference>
<proteinExistence type="inferred from homology"/>
<evidence type="ECO:0000313" key="10">
    <source>
        <dbReference type="EMBL" id="AHK22503.1"/>
    </source>
</evidence>
<accession>W8GG01</accession>
<keyword evidence="11" id="KW-1185">Reference proteome</keyword>
<dbReference type="eggNOG" id="COG0094">
    <property type="taxonomic scope" value="Bacteria"/>
</dbReference>
<evidence type="ECO:0000256" key="1">
    <source>
        <dbReference type="ARBA" id="ARBA00008553"/>
    </source>
</evidence>
<reference evidence="10 11" key="1">
    <citation type="journal article" date="2014" name="Genome Biol. Evol.">
        <title>Phylogenomics of "Candidatus Hepatoplasma crinochetorum," a Lineage of Mollicutes Associated with Noninsect Arthropods.</title>
        <authorList>
            <person name="Leclercq S."/>
            <person name="Dittmer J."/>
            <person name="Bouchon D."/>
            <person name="Cordaux R."/>
        </authorList>
    </citation>
    <scope>NUCLEOTIDE SEQUENCE [LARGE SCALE GENOMIC DNA]</scope>
    <source>
        <strain evidence="10 11">Av</strain>
    </source>
</reference>
<dbReference type="GO" id="GO:1990904">
    <property type="term" value="C:ribonucleoprotein complex"/>
    <property type="evidence" value="ECO:0007669"/>
    <property type="project" value="UniProtKB-KW"/>
</dbReference>
<keyword evidence="6" id="KW-0820">tRNA-binding</keyword>
<dbReference type="HAMAP" id="MF_01333_B">
    <property type="entry name" value="Ribosomal_uL5_B"/>
    <property type="match status" value="1"/>
</dbReference>
<dbReference type="GO" id="GO:0003735">
    <property type="term" value="F:structural constituent of ribosome"/>
    <property type="evidence" value="ECO:0007669"/>
    <property type="project" value="InterPro"/>
</dbReference>
<comment type="subunit">
    <text evidence="6">Part of the 50S ribosomal subunit; part of the 5S rRNA/L5/L18/L25 subcomplex. Contacts the 5S rRNA and the P site tRNA. Forms a bridge to the 30S subunit in the 70S ribosome.</text>
</comment>
<gene>
    <name evidence="6 10" type="primary">rplE</name>
    <name evidence="10" type="ORF">X271_00398</name>
</gene>
<comment type="function">
    <text evidence="6">This is 1 of the proteins that bind and probably mediate the attachment of the 5S RNA into the large ribosomal subunit, where it forms part of the central protuberance. In the 70S ribosome it contacts protein S13 of the 30S subunit (bridge B1b), connecting the 2 subunits; this bridge is implicated in subunit movement. Contacts the P site tRNA; the 5S rRNA and some of its associated proteins might help stabilize positioning of ribosome-bound tRNAs.</text>
</comment>
<evidence type="ECO:0000256" key="4">
    <source>
        <dbReference type="ARBA" id="ARBA00035245"/>
    </source>
</evidence>
<dbReference type="InterPro" id="IPR022803">
    <property type="entry name" value="Ribosomal_uL5_dom_sf"/>
</dbReference>
<dbReference type="PATRIC" id="fig|1427984.3.peg.384"/>